<comment type="subcellular location">
    <subcellularLocation>
        <location evidence="1">Nucleus</location>
    </subcellularLocation>
</comment>
<dbReference type="InterPro" id="IPR015300">
    <property type="entry name" value="DNA-bd_pseudobarrel_sf"/>
</dbReference>
<reference evidence="8" key="1">
    <citation type="journal article" date="2019" name="Database">
        <title>The radish genome database (RadishGD): an integrated information resource for radish genomics.</title>
        <authorList>
            <person name="Yu H.J."/>
            <person name="Baek S."/>
            <person name="Lee Y.J."/>
            <person name="Cho A."/>
            <person name="Mun J.H."/>
        </authorList>
    </citation>
    <scope>NUCLEOTIDE SEQUENCE [LARGE SCALE GENOMIC DNA]</scope>
    <source>
        <strain evidence="8">cv. WK10039</strain>
    </source>
</reference>
<organism evidence="8 9">
    <name type="scientific">Raphanus sativus</name>
    <name type="common">Radish</name>
    <name type="synonym">Raphanus raphanistrum var. sativus</name>
    <dbReference type="NCBI Taxonomy" id="3726"/>
    <lineage>
        <taxon>Eukaryota</taxon>
        <taxon>Viridiplantae</taxon>
        <taxon>Streptophyta</taxon>
        <taxon>Embryophyta</taxon>
        <taxon>Tracheophyta</taxon>
        <taxon>Spermatophyta</taxon>
        <taxon>Magnoliopsida</taxon>
        <taxon>eudicotyledons</taxon>
        <taxon>Gunneridae</taxon>
        <taxon>Pentapetalae</taxon>
        <taxon>rosids</taxon>
        <taxon>malvids</taxon>
        <taxon>Brassicales</taxon>
        <taxon>Brassicaceae</taxon>
        <taxon>Brassiceae</taxon>
        <taxon>Raphanus</taxon>
    </lineage>
</organism>
<dbReference type="OrthoDB" id="1109907at2759"/>
<dbReference type="GO" id="GO:0005634">
    <property type="term" value="C:nucleus"/>
    <property type="evidence" value="ECO:0007669"/>
    <property type="project" value="UniProtKB-SubCell"/>
</dbReference>
<accession>A0A6J0NS14</accession>
<dbReference type="PANTHER" id="PTHR31674:SF40">
    <property type="entry name" value="TF-B3 DOMAIN-CONTAINING PROTEIN"/>
    <property type="match status" value="1"/>
</dbReference>
<evidence type="ECO:0000256" key="1">
    <source>
        <dbReference type="ARBA" id="ARBA00004123"/>
    </source>
</evidence>
<name>A0A6J0NS14_RAPSA</name>
<dbReference type="CDD" id="cd10017">
    <property type="entry name" value="B3_DNA"/>
    <property type="match status" value="3"/>
</dbReference>
<keyword evidence="2" id="KW-0677">Repeat</keyword>
<dbReference type="Gene3D" id="2.40.330.10">
    <property type="entry name" value="DNA-binding pseudobarrel domain"/>
    <property type="match status" value="3"/>
</dbReference>
<keyword evidence="6" id="KW-0539">Nucleus</keyword>
<keyword evidence="3" id="KW-0805">Transcription regulation</keyword>
<keyword evidence="5" id="KW-0804">Transcription</keyword>
<dbReference type="GO" id="GO:0003677">
    <property type="term" value="F:DNA binding"/>
    <property type="evidence" value="ECO:0007669"/>
    <property type="project" value="UniProtKB-KW"/>
</dbReference>
<evidence type="ECO:0000256" key="2">
    <source>
        <dbReference type="ARBA" id="ARBA00022737"/>
    </source>
</evidence>
<feature type="domain" description="TF-B3" evidence="7">
    <location>
        <begin position="11"/>
        <end position="108"/>
    </location>
</feature>
<protein>
    <submittedName>
        <fullName evidence="9">B3 domain-containing protein REM10-like</fullName>
    </submittedName>
</protein>
<reference evidence="9" key="2">
    <citation type="submission" date="2025-08" db="UniProtKB">
        <authorList>
            <consortium name="RefSeq"/>
        </authorList>
    </citation>
    <scope>IDENTIFICATION</scope>
    <source>
        <tissue evidence="9">Leaf</tissue>
    </source>
</reference>
<dbReference type="InterPro" id="IPR039218">
    <property type="entry name" value="REM_fam"/>
</dbReference>
<dbReference type="KEGG" id="rsz:108857973"/>
<dbReference type="InterPro" id="IPR003340">
    <property type="entry name" value="B3_DNA-bd"/>
</dbReference>
<evidence type="ECO:0000313" key="9">
    <source>
        <dbReference type="RefSeq" id="XP_018487474.2"/>
    </source>
</evidence>
<evidence type="ECO:0000256" key="3">
    <source>
        <dbReference type="ARBA" id="ARBA00023015"/>
    </source>
</evidence>
<keyword evidence="8" id="KW-1185">Reference proteome</keyword>
<dbReference type="GeneID" id="108857973"/>
<sequence>MANASASSPTNPHFFQPLLPGFQSHLNIPMAFYSKHIKGTTNEGNANAVVVKLRSDASDLTWEVKMDGRRLTQGWQEFTTSHDLRVGDIVIFRHDGDLLFHVTTFGPSCCEIQYDDDVFQISSDSDKEMNQETREAVFPSDKSCFVARVTPSNLKKDALFLPRDFSRSNGLTNRECEITLLNEYGKPWTALLIYYKTTGDVYLRRGWRNFCHENQKGANGLLTFKLVQAGTKPVLQLCSSMHNRDCIRGSSSSKSQGRFLTLTLTHYNFKRCKLCLPATFLKANGITSARKIILVDRHGIKRTTSLKPDNNFGRMRLGKGWKEFCEVNGVKAGDAIKLELIKEEEEEDRSATYLLKFCTKV</sequence>
<evidence type="ECO:0000313" key="8">
    <source>
        <dbReference type="Proteomes" id="UP000504610"/>
    </source>
</evidence>
<dbReference type="Proteomes" id="UP000504610">
    <property type="component" value="Chromosome 5"/>
</dbReference>
<evidence type="ECO:0000259" key="7">
    <source>
        <dbReference type="PROSITE" id="PS50863"/>
    </source>
</evidence>
<feature type="domain" description="TF-B3" evidence="7">
    <location>
        <begin position="259"/>
        <end position="360"/>
    </location>
</feature>
<dbReference type="SMART" id="SM01019">
    <property type="entry name" value="B3"/>
    <property type="match status" value="3"/>
</dbReference>
<dbReference type="RefSeq" id="XP_018487474.2">
    <property type="nucleotide sequence ID" value="XM_018631972.2"/>
</dbReference>
<dbReference type="SUPFAM" id="SSF101936">
    <property type="entry name" value="DNA-binding pseudobarrel domain"/>
    <property type="match status" value="3"/>
</dbReference>
<gene>
    <name evidence="9" type="primary">LOC108857973</name>
</gene>
<keyword evidence="4" id="KW-0238">DNA-binding</keyword>
<evidence type="ECO:0000256" key="5">
    <source>
        <dbReference type="ARBA" id="ARBA00023163"/>
    </source>
</evidence>
<dbReference type="AlphaFoldDB" id="A0A6J0NS14"/>
<dbReference type="FunFam" id="2.40.330.10:FF:000009">
    <property type="entry name" value="Transcriptional factor B3 family protein"/>
    <property type="match status" value="1"/>
</dbReference>
<evidence type="ECO:0000256" key="6">
    <source>
        <dbReference type="ARBA" id="ARBA00023242"/>
    </source>
</evidence>
<feature type="domain" description="TF-B3" evidence="7">
    <location>
        <begin position="144"/>
        <end position="240"/>
    </location>
</feature>
<dbReference type="PROSITE" id="PS50863">
    <property type="entry name" value="B3"/>
    <property type="match status" value="3"/>
</dbReference>
<dbReference type="PANTHER" id="PTHR31674">
    <property type="entry name" value="B3 DOMAIN-CONTAINING PROTEIN REM-LIKE 3-RELATED"/>
    <property type="match status" value="1"/>
</dbReference>
<dbReference type="Pfam" id="PF02362">
    <property type="entry name" value="B3"/>
    <property type="match status" value="3"/>
</dbReference>
<evidence type="ECO:0000256" key="4">
    <source>
        <dbReference type="ARBA" id="ARBA00023125"/>
    </source>
</evidence>
<proteinExistence type="predicted"/>